<evidence type="ECO:0000256" key="4">
    <source>
        <dbReference type="ARBA" id="ARBA00023015"/>
    </source>
</evidence>
<dbReference type="PROSITE" id="PS01361">
    <property type="entry name" value="ZF_DOF_1"/>
    <property type="match status" value="1"/>
</dbReference>
<keyword evidence="12" id="KW-1185">Reference proteome</keyword>
<evidence type="ECO:0000256" key="3">
    <source>
        <dbReference type="ARBA" id="ARBA00022833"/>
    </source>
</evidence>
<keyword evidence="4" id="KW-0805">Transcription regulation</keyword>
<gene>
    <name evidence="11" type="ORF">QVD17_31721</name>
</gene>
<proteinExistence type="predicted"/>
<dbReference type="GO" id="GO:0003700">
    <property type="term" value="F:DNA-binding transcription factor activity"/>
    <property type="evidence" value="ECO:0007669"/>
    <property type="project" value="InterPro"/>
</dbReference>
<name>A0AAD8K4S4_TARER</name>
<keyword evidence="3" id="KW-0862">Zinc</keyword>
<sequence length="315" mass="34933">MPEVKDPEIKLKLFGKTIQLSNLDQEYCSNDIKKTIESDNPIGDSNPEEKPQKPEKILPCPRCSSMDTKFCYYNNYNVNQPRHFCKNCQRYWTAGGTMRNTPVGSGRRKNKSLNSASYYRHLIVTDSGLKTNGSVLNFGSDVQLCESMNQALNFTDKLPKSDDNSSISASNSIENGGNNGLMMMNLPKYPVQIPCFSSNPLCYPANLYWSMPMQLMNTNSALGKHSRDGILLPAFSNSGSLKDQDLEATRVNDPNKVAKSSLWDENGNNVINGGIFCKAFKSKTDESNEVVGGSLANLYANPAALSRSLNFREMS</sequence>
<evidence type="ECO:0000313" key="12">
    <source>
        <dbReference type="Proteomes" id="UP001229421"/>
    </source>
</evidence>
<protein>
    <recommendedName>
        <fullName evidence="10">Dof-type domain-containing protein</fullName>
    </recommendedName>
</protein>
<dbReference type="PANTHER" id="PTHR31089:SF52">
    <property type="entry name" value="CYCLIC DOF FACTOR 1-LIKE"/>
    <property type="match status" value="1"/>
</dbReference>
<organism evidence="11 12">
    <name type="scientific">Tagetes erecta</name>
    <name type="common">African marigold</name>
    <dbReference type="NCBI Taxonomy" id="13708"/>
    <lineage>
        <taxon>Eukaryota</taxon>
        <taxon>Viridiplantae</taxon>
        <taxon>Streptophyta</taxon>
        <taxon>Embryophyta</taxon>
        <taxon>Tracheophyta</taxon>
        <taxon>Spermatophyta</taxon>
        <taxon>Magnoliopsida</taxon>
        <taxon>eudicotyledons</taxon>
        <taxon>Gunneridae</taxon>
        <taxon>Pentapetalae</taxon>
        <taxon>asterids</taxon>
        <taxon>campanulids</taxon>
        <taxon>Asterales</taxon>
        <taxon>Asteraceae</taxon>
        <taxon>Asteroideae</taxon>
        <taxon>Heliantheae alliance</taxon>
        <taxon>Tageteae</taxon>
        <taxon>Tagetes</taxon>
    </lineage>
</organism>
<evidence type="ECO:0000256" key="1">
    <source>
        <dbReference type="ARBA" id="ARBA00022723"/>
    </source>
</evidence>
<evidence type="ECO:0000259" key="10">
    <source>
        <dbReference type="PROSITE" id="PS50884"/>
    </source>
</evidence>
<dbReference type="AlphaFoldDB" id="A0AAD8K4S4"/>
<dbReference type="Proteomes" id="UP001229421">
    <property type="component" value="Unassembled WGS sequence"/>
</dbReference>
<keyword evidence="6" id="KW-0804">Transcription</keyword>
<keyword evidence="2 8" id="KW-0863">Zinc-finger</keyword>
<keyword evidence="5 8" id="KW-0238">DNA-binding</keyword>
<dbReference type="PROSITE" id="PS50884">
    <property type="entry name" value="ZF_DOF_2"/>
    <property type="match status" value="1"/>
</dbReference>
<feature type="region of interest" description="Disordered" evidence="9">
    <location>
        <begin position="35"/>
        <end position="56"/>
    </location>
</feature>
<evidence type="ECO:0000256" key="8">
    <source>
        <dbReference type="PROSITE-ProRule" id="PRU00071"/>
    </source>
</evidence>
<dbReference type="Pfam" id="PF02701">
    <property type="entry name" value="Zn_ribbon_Dof"/>
    <property type="match status" value="1"/>
</dbReference>
<keyword evidence="1" id="KW-0479">Metal-binding</keyword>
<feature type="domain" description="Dof-type" evidence="10">
    <location>
        <begin position="58"/>
        <end position="112"/>
    </location>
</feature>
<keyword evidence="7 8" id="KW-0539">Nucleus</keyword>
<feature type="compositionally biased region" description="Basic and acidic residues" evidence="9">
    <location>
        <begin position="47"/>
        <end position="56"/>
    </location>
</feature>
<dbReference type="GO" id="GO:0005634">
    <property type="term" value="C:nucleus"/>
    <property type="evidence" value="ECO:0007669"/>
    <property type="project" value="UniProtKB-SubCell"/>
</dbReference>
<dbReference type="InterPro" id="IPR045174">
    <property type="entry name" value="Dof"/>
</dbReference>
<dbReference type="InterPro" id="IPR003851">
    <property type="entry name" value="Znf_Dof"/>
</dbReference>
<reference evidence="11" key="1">
    <citation type="journal article" date="2023" name="bioRxiv">
        <title>Improved chromosome-level genome assembly for marigold (Tagetes erecta).</title>
        <authorList>
            <person name="Jiang F."/>
            <person name="Yuan L."/>
            <person name="Wang S."/>
            <person name="Wang H."/>
            <person name="Xu D."/>
            <person name="Wang A."/>
            <person name="Fan W."/>
        </authorList>
    </citation>
    <scope>NUCLEOTIDE SEQUENCE</scope>
    <source>
        <strain evidence="11">WSJ</strain>
        <tissue evidence="11">Leaf</tissue>
    </source>
</reference>
<evidence type="ECO:0000256" key="9">
    <source>
        <dbReference type="SAM" id="MobiDB-lite"/>
    </source>
</evidence>
<evidence type="ECO:0000256" key="7">
    <source>
        <dbReference type="ARBA" id="ARBA00023242"/>
    </source>
</evidence>
<evidence type="ECO:0000256" key="6">
    <source>
        <dbReference type="ARBA" id="ARBA00023163"/>
    </source>
</evidence>
<evidence type="ECO:0000256" key="5">
    <source>
        <dbReference type="ARBA" id="ARBA00023125"/>
    </source>
</evidence>
<evidence type="ECO:0000256" key="2">
    <source>
        <dbReference type="ARBA" id="ARBA00022771"/>
    </source>
</evidence>
<dbReference type="GO" id="GO:0003677">
    <property type="term" value="F:DNA binding"/>
    <property type="evidence" value="ECO:0007669"/>
    <property type="project" value="UniProtKB-UniRule"/>
</dbReference>
<dbReference type="PANTHER" id="PTHR31089">
    <property type="entry name" value="CYCLIC DOF FACTOR 2"/>
    <property type="match status" value="1"/>
</dbReference>
<evidence type="ECO:0000313" key="11">
    <source>
        <dbReference type="EMBL" id="KAK1415933.1"/>
    </source>
</evidence>
<accession>A0AAD8K4S4</accession>
<dbReference type="GO" id="GO:0008270">
    <property type="term" value="F:zinc ion binding"/>
    <property type="evidence" value="ECO:0007669"/>
    <property type="project" value="UniProtKB-KW"/>
</dbReference>
<comment type="subcellular location">
    <subcellularLocation>
        <location evidence="8">Nucleus</location>
    </subcellularLocation>
</comment>
<dbReference type="EMBL" id="JAUHHV010000008">
    <property type="protein sequence ID" value="KAK1415933.1"/>
    <property type="molecule type" value="Genomic_DNA"/>
</dbReference>
<comment type="caution">
    <text evidence="11">The sequence shown here is derived from an EMBL/GenBank/DDBJ whole genome shotgun (WGS) entry which is preliminary data.</text>
</comment>